<dbReference type="STRING" id="164328.H3GWZ6"/>
<dbReference type="VEuPathDB" id="FungiDB:KRP22_4080"/>
<feature type="region of interest" description="Disordered" evidence="4">
    <location>
        <begin position="552"/>
        <end position="576"/>
    </location>
</feature>
<evidence type="ECO:0000256" key="1">
    <source>
        <dbReference type="ARBA" id="ARBA00004922"/>
    </source>
</evidence>
<dbReference type="GO" id="GO:0016757">
    <property type="term" value="F:glycosyltransferase activity"/>
    <property type="evidence" value="ECO:0007669"/>
    <property type="project" value="UniProtKB-KW"/>
</dbReference>
<dbReference type="eggNOG" id="KOG1553">
    <property type="taxonomic scope" value="Eukaryota"/>
</dbReference>
<dbReference type="Pfam" id="PF02225">
    <property type="entry name" value="PA"/>
    <property type="match status" value="1"/>
</dbReference>
<reference evidence="8" key="1">
    <citation type="journal article" date="2006" name="Science">
        <title>Phytophthora genome sequences uncover evolutionary origins and mechanisms of pathogenesis.</title>
        <authorList>
            <person name="Tyler B.M."/>
            <person name="Tripathy S."/>
            <person name="Zhang X."/>
            <person name="Dehal P."/>
            <person name="Jiang R.H."/>
            <person name="Aerts A."/>
            <person name="Arredondo F.D."/>
            <person name="Baxter L."/>
            <person name="Bensasson D."/>
            <person name="Beynon J.L."/>
            <person name="Chapman J."/>
            <person name="Damasceno C.M."/>
            <person name="Dorrance A.E."/>
            <person name="Dou D."/>
            <person name="Dickerman A.W."/>
            <person name="Dubchak I.L."/>
            <person name="Garbelotto M."/>
            <person name="Gijzen M."/>
            <person name="Gordon S.G."/>
            <person name="Govers F."/>
            <person name="Grunwald N.J."/>
            <person name="Huang W."/>
            <person name="Ivors K.L."/>
            <person name="Jones R.W."/>
            <person name="Kamoun S."/>
            <person name="Krampis K."/>
            <person name="Lamour K.H."/>
            <person name="Lee M.K."/>
            <person name="McDonald W.H."/>
            <person name="Medina M."/>
            <person name="Meijer H.J."/>
            <person name="Nordberg E.K."/>
            <person name="Maclean D.J."/>
            <person name="Ospina-Giraldo M.D."/>
            <person name="Morris P.F."/>
            <person name="Phuntumart V."/>
            <person name="Putnam N.H."/>
            <person name="Rash S."/>
            <person name="Rose J.K."/>
            <person name="Sakihama Y."/>
            <person name="Salamov A.A."/>
            <person name="Savidor A."/>
            <person name="Scheuring C.F."/>
            <person name="Smith B.M."/>
            <person name="Sobral B.W."/>
            <person name="Terry A."/>
            <person name="Torto-Alalibo T.A."/>
            <person name="Win J."/>
            <person name="Xu Z."/>
            <person name="Zhang H."/>
            <person name="Grigoriev I.V."/>
            <person name="Rokhsar D.S."/>
            <person name="Boore J.L."/>
        </authorList>
    </citation>
    <scope>NUCLEOTIDE SEQUENCE [LARGE SCALE GENOMIC DNA]</scope>
    <source>
        <strain evidence="8">Pr102</strain>
    </source>
</reference>
<dbReference type="Proteomes" id="UP000005238">
    <property type="component" value="Unassembled WGS sequence"/>
</dbReference>
<dbReference type="HOGENOM" id="CLU_254455_0_0_1"/>
<feature type="region of interest" description="Disordered" evidence="4">
    <location>
        <begin position="1"/>
        <end position="26"/>
    </location>
</feature>
<dbReference type="InterPro" id="IPR051939">
    <property type="entry name" value="Glycosyltr_41/O-GlcNAc_trsf"/>
</dbReference>
<evidence type="ECO:0000313" key="7">
    <source>
        <dbReference type="EnsemblProtists" id="Phyra82069"/>
    </source>
</evidence>
<dbReference type="VEuPathDB" id="FungiDB:KRP22_4081"/>
<keyword evidence="2" id="KW-0328">Glycosyltransferase</keyword>
<dbReference type="EMBL" id="DS566064">
    <property type="status" value="NOT_ANNOTATED_CDS"/>
    <property type="molecule type" value="Genomic_DNA"/>
</dbReference>
<feature type="region of interest" description="Disordered" evidence="4">
    <location>
        <begin position="475"/>
        <end position="499"/>
    </location>
</feature>
<keyword evidence="5" id="KW-0472">Membrane</keyword>
<keyword evidence="5" id="KW-1133">Transmembrane helix</keyword>
<evidence type="ECO:0000256" key="5">
    <source>
        <dbReference type="SAM" id="Phobius"/>
    </source>
</evidence>
<sequence length="1399" mass="154131">MLTPSDCQCGHAHGDEPETDENDEEQDQNPLPVLIVFVIANTVFVTVGGLLRLLAQLLTLPGLLVALLLALVLGIRRVASLMAYPGQLKLVIREGEANFARLTKRRLQIFAEAAAELAAVLDPTSSNKPMRLRFLQVHQNFTFALETLMLPVMQSLEIVERDGNLGTNGAKLLRVLREIGKVNTQKLAEPCSKLCSASEKAFEMQRLKMFGEEKEEPVPVKTAEPARKKLFGGASKPVLKRSTTVDSASLEAEAAAKAKPVDAAHPLVTFAVAELCRGSTPEVDYIATLEMLRADMTVRFKAEQVWILGYQGHQVDAMLMPPASSGRDAVDRPVVVLCNPNGGLYEFHHLQMDWIKFYTSDLDCHVLVYNYRGERGMKKIAVHGESIGGLVATYVAHRTFATVPALAQRMIAKWAGTVVDWVMRWETNNVQNYLEATCAKLLCSDPCDEIILDGASLKSGVALSVELGEKTFSLPRQRETDGSPVSPSSATGFLRKTRGRCGPRSIRRVSEAASRPQLGEPLTETMVARFSEAVLSVGRRAFEYTARRDKGDAEGYSKGLEEAEGSSKKTGPATAAVSSSHVTISVDDAEASATTATCDADNEHHPMLSTDATVAPAPVTTSAAFPDELLAVVWMQLARLDGYCGQCLLQAAENGGYDKIRAWTASLLTWGGRVAPERRTVRSLEPFDRDGIFIVPTTVAEVHAMLQHLVEQYPPLKFDYDIGFLVLMVEYLHDALQRRWRHLDSTKTNESDSKTPDSQGMESISFNCQLAALGAYLPKESEDVKVVLAPGGEMLACSPFVAMRDREVDLDGAAVVVRRGECSFLEKLTHVAATGAAFMILVNSEEALIALSSLEYERSTTASVSVTLSDGERLIQLVKDSHRQQVASTGTLTAIRLRVSPPVGLVGQAHERLQFLVDINAPVAVYEEYLDAAEQLEPLVGTLDELLAGISTEGFNQQFDDTKLAELVEFFSWCARQLSKWGFASQAALHASVAAAVLQLQLLANDAKASTGEEQRVIQAATRKLTECGYYSHSAFLLQRLVETSQGRAVGNAVESPSREFSSKFTKELFDTLVMMGVFLDELGPFDESLRFFSYASRLCEGDRITLERLEERVISPLGNANTAAFSEPRSTLRPEAAAYLRYTITPPTMFIGYQGINVLPIQRAVNELRSIVYPSLSSSFNPKPVRSSPSGAPKLRRVGFISTWFRVHSVGKLLLSVIENLDRAKFHVAIYRCMHFLRDSDEITQGFKRTADDYVELPESQDAAVQILRQAHLDVAVFPELGMDEWTVLLSHHRVAPIQCVFWGHPITTGNPQIDYFISSEHFVSKHFDEPVEEPNILNQLSGYRRASFSEQIVLFRGLSTAFTEPKPLTAESKDISRSRLHLPPNRRLYVCPQVSAL</sequence>
<keyword evidence="8" id="KW-1185">Reference proteome</keyword>
<comment type="pathway">
    <text evidence="1">Protein modification; protein glycosylation.</text>
</comment>
<evidence type="ECO:0000256" key="3">
    <source>
        <dbReference type="ARBA" id="ARBA00022679"/>
    </source>
</evidence>
<dbReference type="Gene3D" id="3.40.50.1820">
    <property type="entry name" value="alpha/beta hydrolase"/>
    <property type="match status" value="1"/>
</dbReference>
<accession>H3GWZ6</accession>
<evidence type="ECO:0000313" key="8">
    <source>
        <dbReference type="Proteomes" id="UP000005238"/>
    </source>
</evidence>
<reference evidence="7" key="2">
    <citation type="submission" date="2015-06" db="UniProtKB">
        <authorList>
            <consortium name="EnsemblProtists"/>
        </authorList>
    </citation>
    <scope>IDENTIFICATION</scope>
    <source>
        <strain evidence="7">Pr102</strain>
    </source>
</reference>
<dbReference type="Gene3D" id="3.50.30.30">
    <property type="match status" value="1"/>
</dbReference>
<keyword evidence="5" id="KW-0812">Transmembrane</keyword>
<proteinExistence type="predicted"/>
<dbReference type="PANTHER" id="PTHR44835:SF1">
    <property type="entry name" value="PROTEIN O-GLCNAC TRANSFERASE"/>
    <property type="match status" value="1"/>
</dbReference>
<dbReference type="InParanoid" id="H3GWZ6"/>
<evidence type="ECO:0000259" key="6">
    <source>
        <dbReference type="Pfam" id="PF02225"/>
    </source>
</evidence>
<dbReference type="VEuPathDB" id="FungiDB:KRP23_13077"/>
<feature type="compositionally biased region" description="Acidic residues" evidence="4">
    <location>
        <begin position="17"/>
        <end position="26"/>
    </location>
</feature>
<dbReference type="PANTHER" id="PTHR44835">
    <property type="entry name" value="UDP-N-ACETYLGLUCOSAMINE--PEPTIDE N-ACETYLGLUCOSAMINYLTRANSFERASE SPINDLY-RELATED"/>
    <property type="match status" value="1"/>
</dbReference>
<organism evidence="7 8">
    <name type="scientific">Phytophthora ramorum</name>
    <name type="common">Sudden oak death agent</name>
    <dbReference type="NCBI Taxonomy" id="164328"/>
    <lineage>
        <taxon>Eukaryota</taxon>
        <taxon>Sar</taxon>
        <taxon>Stramenopiles</taxon>
        <taxon>Oomycota</taxon>
        <taxon>Peronosporomycetes</taxon>
        <taxon>Peronosporales</taxon>
        <taxon>Peronosporaceae</taxon>
        <taxon>Phytophthora</taxon>
    </lineage>
</organism>
<dbReference type="SUPFAM" id="SSF53474">
    <property type="entry name" value="alpha/beta-Hydrolases"/>
    <property type="match status" value="1"/>
</dbReference>
<keyword evidence="3" id="KW-0808">Transferase</keyword>
<dbReference type="InterPro" id="IPR029058">
    <property type="entry name" value="AB_hydrolase_fold"/>
</dbReference>
<dbReference type="VEuPathDB" id="FungiDB:KRP23_13076"/>
<dbReference type="Gene3D" id="3.40.50.11380">
    <property type="match status" value="1"/>
</dbReference>
<evidence type="ECO:0000256" key="2">
    <source>
        <dbReference type="ARBA" id="ARBA00022676"/>
    </source>
</evidence>
<protein>
    <recommendedName>
        <fullName evidence="6">PA domain-containing protein</fullName>
    </recommendedName>
</protein>
<feature type="transmembrane region" description="Helical" evidence="5">
    <location>
        <begin position="31"/>
        <end position="51"/>
    </location>
</feature>
<feature type="compositionally biased region" description="Basic and acidic residues" evidence="4">
    <location>
        <begin position="552"/>
        <end position="567"/>
    </location>
</feature>
<feature type="transmembrane region" description="Helical" evidence="5">
    <location>
        <begin position="63"/>
        <end position="84"/>
    </location>
</feature>
<feature type="domain" description="PA" evidence="6">
    <location>
        <begin position="793"/>
        <end position="874"/>
    </location>
</feature>
<evidence type="ECO:0000256" key="4">
    <source>
        <dbReference type="SAM" id="MobiDB-lite"/>
    </source>
</evidence>
<dbReference type="InterPro" id="IPR003137">
    <property type="entry name" value="PA_domain"/>
</dbReference>
<dbReference type="EnsemblProtists" id="Phyra82069">
    <property type="protein sequence ID" value="Phyra82069"/>
    <property type="gene ID" value="Phyra82069"/>
</dbReference>
<name>H3GWZ6_PHYRM</name>